<evidence type="ECO:0000313" key="5">
    <source>
        <dbReference type="EMBL" id="KAH7028655.1"/>
    </source>
</evidence>
<dbReference type="PANTHER" id="PTHR35201">
    <property type="entry name" value="TERPENE SYNTHASE"/>
    <property type="match status" value="1"/>
</dbReference>
<keyword evidence="3 4" id="KW-0460">Magnesium</keyword>
<evidence type="ECO:0000313" key="6">
    <source>
        <dbReference type="Proteomes" id="UP000774617"/>
    </source>
</evidence>
<reference evidence="5 6" key="1">
    <citation type="journal article" date="2021" name="Nat. Commun.">
        <title>Genetic determinants of endophytism in the Arabidopsis root mycobiome.</title>
        <authorList>
            <person name="Mesny F."/>
            <person name="Miyauchi S."/>
            <person name="Thiergart T."/>
            <person name="Pickel B."/>
            <person name="Atanasova L."/>
            <person name="Karlsson M."/>
            <person name="Huettel B."/>
            <person name="Barry K.W."/>
            <person name="Haridas S."/>
            <person name="Chen C."/>
            <person name="Bauer D."/>
            <person name="Andreopoulos W."/>
            <person name="Pangilinan J."/>
            <person name="LaButti K."/>
            <person name="Riley R."/>
            <person name="Lipzen A."/>
            <person name="Clum A."/>
            <person name="Drula E."/>
            <person name="Henrissat B."/>
            <person name="Kohler A."/>
            <person name="Grigoriev I.V."/>
            <person name="Martin F.M."/>
            <person name="Hacquard S."/>
        </authorList>
    </citation>
    <scope>NUCLEOTIDE SEQUENCE [LARGE SCALE GENOMIC DNA]</scope>
    <source>
        <strain evidence="5 6">MPI-SDFR-AT-0080</strain>
    </source>
</reference>
<keyword evidence="6" id="KW-1185">Reference proteome</keyword>
<name>A0ABQ8FVD1_9PEZI</name>
<dbReference type="EC" id="4.2.3.-" evidence="4"/>
<dbReference type="InterPro" id="IPR034686">
    <property type="entry name" value="Terpene_cyclase-like_2"/>
</dbReference>
<sequence length="326" mass="37533">MLSTEKVQAVPSTSFNALAPLPPPPRYLQHKRHPLEEQTVAEVDSWFLQHWPFASEKARKKFVAAGFSTVTCLYFPLAHETRIHSACRLLTILFLIDDILEDMNFADGKAYNDHLMPIMRGDVAPDKSIPSEWMMAEIWETMRQDDPVLADEILEPTFTFMRAQTDKTRMHITSLGQYLEYRERDVGRALLAALQRYTMNLRLSAADLASVREIEMNCSKHLSAMNDIHSFDKELRQARVGDPEGSFLCTGVKVVADESGLDYAASKRVLYLMCREWELVHVRLEQERRAAPGWSGEIERYIKGLEYQMGGNEYWSETTDRYQSRS</sequence>
<dbReference type="Gene3D" id="1.10.600.10">
    <property type="entry name" value="Farnesyl Diphosphate Synthase"/>
    <property type="match status" value="1"/>
</dbReference>
<comment type="caution">
    <text evidence="5">The sequence shown here is derived from an EMBL/GenBank/DDBJ whole genome shotgun (WGS) entry which is preliminary data.</text>
</comment>
<organism evidence="5 6">
    <name type="scientific">Macrophomina phaseolina</name>
    <dbReference type="NCBI Taxonomy" id="35725"/>
    <lineage>
        <taxon>Eukaryota</taxon>
        <taxon>Fungi</taxon>
        <taxon>Dikarya</taxon>
        <taxon>Ascomycota</taxon>
        <taxon>Pezizomycotina</taxon>
        <taxon>Dothideomycetes</taxon>
        <taxon>Dothideomycetes incertae sedis</taxon>
        <taxon>Botryosphaeriales</taxon>
        <taxon>Botryosphaeriaceae</taxon>
        <taxon>Macrophomina</taxon>
    </lineage>
</organism>
<dbReference type="Pfam" id="PF19086">
    <property type="entry name" value="Terpene_syn_C_2"/>
    <property type="match status" value="1"/>
</dbReference>
<dbReference type="Proteomes" id="UP000774617">
    <property type="component" value="Unassembled WGS sequence"/>
</dbReference>
<keyword evidence="4" id="KW-0479">Metal-binding</keyword>
<evidence type="ECO:0000256" key="1">
    <source>
        <dbReference type="ARBA" id="ARBA00001946"/>
    </source>
</evidence>
<keyword evidence="4" id="KW-0456">Lyase</keyword>
<dbReference type="PANTHER" id="PTHR35201:SF4">
    <property type="entry name" value="BETA-PINACENE SYNTHASE-RELATED"/>
    <property type="match status" value="1"/>
</dbReference>
<evidence type="ECO:0000256" key="3">
    <source>
        <dbReference type="ARBA" id="ARBA00022842"/>
    </source>
</evidence>
<dbReference type="EMBL" id="JAGTJR010000048">
    <property type="protein sequence ID" value="KAH7028655.1"/>
    <property type="molecule type" value="Genomic_DNA"/>
</dbReference>
<accession>A0ABQ8FVD1</accession>
<gene>
    <name evidence="5" type="ORF">B0J12DRAFT_583969</name>
</gene>
<protein>
    <recommendedName>
        <fullName evidence="4">Terpene synthase</fullName>
        <ecNumber evidence="4">4.2.3.-</ecNumber>
    </recommendedName>
</protein>
<dbReference type="InterPro" id="IPR008949">
    <property type="entry name" value="Isoprenoid_synthase_dom_sf"/>
</dbReference>
<evidence type="ECO:0000256" key="4">
    <source>
        <dbReference type="RuleBase" id="RU366034"/>
    </source>
</evidence>
<comment type="cofactor">
    <cofactor evidence="1 4">
        <name>Mg(2+)</name>
        <dbReference type="ChEBI" id="CHEBI:18420"/>
    </cofactor>
</comment>
<proteinExistence type="inferred from homology"/>
<comment type="similarity">
    <text evidence="2 4">Belongs to the terpene synthase family.</text>
</comment>
<evidence type="ECO:0000256" key="2">
    <source>
        <dbReference type="ARBA" id="ARBA00006333"/>
    </source>
</evidence>
<dbReference type="SUPFAM" id="SSF48576">
    <property type="entry name" value="Terpenoid synthases"/>
    <property type="match status" value="1"/>
</dbReference>